<evidence type="ECO:0000256" key="3">
    <source>
        <dbReference type="ARBA" id="ARBA00025933"/>
    </source>
</evidence>
<sequence length="262" mass="27905">MIRSLYTGATGMMAQQLNVDVIANNLANVNTMGFKKSRADFQDLLYQTLRAPGTVSSTGNQVPTGIQVGLGVKPAGVTKIFLQGDTRSTQNEMDIAIEGKGFFQIQMPDGTIGYSRAGNFQVDSTGQVVNVDGYPLYPPVTLPQDTTITSIDREGKITVMQPGTTALNEVGQIELANFINPAGLLSDGKSIYKESDASGTPITGLPGSSEFGTILQGFIEVSNVSVVEELTQMIIAQRGYEVNSKAVQASDEMLQQAAGLKR</sequence>
<organism evidence="8">
    <name type="scientific">hydrothermal vent metagenome</name>
    <dbReference type="NCBI Taxonomy" id="652676"/>
    <lineage>
        <taxon>unclassified sequences</taxon>
        <taxon>metagenomes</taxon>
        <taxon>ecological metagenomes</taxon>
    </lineage>
</organism>
<feature type="domain" description="Flagellar basal-body/hook protein C-terminal" evidence="6">
    <location>
        <begin position="216"/>
        <end position="259"/>
    </location>
</feature>
<dbReference type="NCBIfam" id="TIGR02488">
    <property type="entry name" value="flgG_G_neg"/>
    <property type="match status" value="1"/>
</dbReference>
<keyword evidence="8" id="KW-0966">Cell projection</keyword>
<dbReference type="Pfam" id="PF06429">
    <property type="entry name" value="Flg_bbr_C"/>
    <property type="match status" value="1"/>
</dbReference>
<dbReference type="EMBL" id="UOGC01000151">
    <property type="protein sequence ID" value="VAX23554.1"/>
    <property type="molecule type" value="Genomic_DNA"/>
</dbReference>
<dbReference type="PANTHER" id="PTHR30435:SF19">
    <property type="entry name" value="FLAGELLAR BASAL-BODY ROD PROTEIN FLGG"/>
    <property type="match status" value="1"/>
</dbReference>
<dbReference type="InterPro" id="IPR053967">
    <property type="entry name" value="LlgE_F_G-like_D1"/>
</dbReference>
<dbReference type="GO" id="GO:0009426">
    <property type="term" value="C:bacterial-type flagellum basal body, distal rod"/>
    <property type="evidence" value="ECO:0007669"/>
    <property type="project" value="InterPro"/>
</dbReference>
<keyword evidence="8" id="KW-0969">Cilium</keyword>
<dbReference type="PROSITE" id="PS00588">
    <property type="entry name" value="FLAGELLA_BB_ROD"/>
    <property type="match status" value="1"/>
</dbReference>
<dbReference type="Pfam" id="PF00460">
    <property type="entry name" value="Flg_bb_rod"/>
    <property type="match status" value="1"/>
</dbReference>
<dbReference type="GO" id="GO:0071978">
    <property type="term" value="P:bacterial-type flagellum-dependent swarming motility"/>
    <property type="evidence" value="ECO:0007669"/>
    <property type="project" value="TreeGrafter"/>
</dbReference>
<dbReference type="InterPro" id="IPR019776">
    <property type="entry name" value="Flagellar_basal_body_rod_CS"/>
</dbReference>
<dbReference type="PANTHER" id="PTHR30435">
    <property type="entry name" value="FLAGELLAR PROTEIN"/>
    <property type="match status" value="1"/>
</dbReference>
<dbReference type="NCBIfam" id="TIGR03506">
    <property type="entry name" value="FlgEFG_subfam"/>
    <property type="match status" value="2"/>
</dbReference>
<protein>
    <recommendedName>
        <fullName evidence="2">Flagellar basal-body rod protein FlgG</fullName>
    </recommendedName>
    <alternativeName>
        <fullName evidence="4">Distal rod protein</fullName>
    </alternativeName>
</protein>
<name>A0A3B1CHX4_9ZZZZ</name>
<accession>A0A3B1CHX4</accession>
<evidence type="ECO:0000259" key="5">
    <source>
        <dbReference type="Pfam" id="PF00460"/>
    </source>
</evidence>
<evidence type="ECO:0000256" key="1">
    <source>
        <dbReference type="ARBA" id="ARBA00009677"/>
    </source>
</evidence>
<evidence type="ECO:0000259" key="6">
    <source>
        <dbReference type="Pfam" id="PF06429"/>
    </source>
</evidence>
<dbReference type="InterPro" id="IPR037925">
    <property type="entry name" value="FlgE/F/G-like"/>
</dbReference>
<evidence type="ECO:0000259" key="7">
    <source>
        <dbReference type="Pfam" id="PF22692"/>
    </source>
</evidence>
<comment type="similarity">
    <text evidence="1">Belongs to the flagella basal body rod proteins family.</text>
</comment>
<feature type="domain" description="Flagellar basal body rod protein N-terminal" evidence="5">
    <location>
        <begin position="5"/>
        <end position="35"/>
    </location>
</feature>
<dbReference type="InterPro" id="IPR010930">
    <property type="entry name" value="Flg_bb/hook_C_dom"/>
</dbReference>
<gene>
    <name evidence="8" type="ORF">MNBD_NITROSPINAE01-1909</name>
</gene>
<dbReference type="Pfam" id="PF22692">
    <property type="entry name" value="LlgE_F_G_D1"/>
    <property type="match status" value="1"/>
</dbReference>
<dbReference type="InterPro" id="IPR012834">
    <property type="entry name" value="FlgG_G_neg"/>
</dbReference>
<feature type="domain" description="Flagellar hook protein FlgE/F/G-like D1" evidence="7">
    <location>
        <begin position="96"/>
        <end position="159"/>
    </location>
</feature>
<dbReference type="SUPFAM" id="SSF117143">
    <property type="entry name" value="Flagellar hook protein flgE"/>
    <property type="match status" value="1"/>
</dbReference>
<keyword evidence="8" id="KW-0282">Flagellum</keyword>
<dbReference type="InterPro" id="IPR001444">
    <property type="entry name" value="Flag_bb_rod_N"/>
</dbReference>
<evidence type="ECO:0000313" key="8">
    <source>
        <dbReference type="EMBL" id="VAX23554.1"/>
    </source>
</evidence>
<comment type="subunit">
    <text evidence="3">The basal body constitutes a major portion of the flagellar organelle and consists of four rings (L,P,S, and M) mounted on a central rod. The rod consists of about 26 subunits of FlgG in the distal portion, and FlgB, FlgC and FlgF are thought to build up the proximal portion of the rod with about 6 subunits each.</text>
</comment>
<proteinExistence type="inferred from homology"/>
<evidence type="ECO:0000256" key="4">
    <source>
        <dbReference type="ARBA" id="ARBA00032912"/>
    </source>
</evidence>
<dbReference type="InterPro" id="IPR020013">
    <property type="entry name" value="Flagellar_FlgE/F/G"/>
</dbReference>
<reference evidence="8" key="1">
    <citation type="submission" date="2018-06" db="EMBL/GenBank/DDBJ databases">
        <authorList>
            <person name="Zhirakovskaya E."/>
        </authorList>
    </citation>
    <scope>NUCLEOTIDE SEQUENCE</scope>
</reference>
<evidence type="ECO:0000256" key="2">
    <source>
        <dbReference type="ARBA" id="ARBA00017948"/>
    </source>
</evidence>
<dbReference type="AlphaFoldDB" id="A0A3B1CHX4"/>